<dbReference type="GO" id="GO:0030036">
    <property type="term" value="P:actin cytoskeleton organization"/>
    <property type="evidence" value="ECO:0007669"/>
    <property type="project" value="TreeGrafter"/>
</dbReference>
<dbReference type="GO" id="GO:0005085">
    <property type="term" value="F:guanyl-nucleotide exchange factor activity"/>
    <property type="evidence" value="ECO:0007669"/>
    <property type="project" value="UniProtKB-KW"/>
</dbReference>
<dbReference type="PANTHER" id="PTHR12877:SF15">
    <property type="entry name" value="RHO GUANINE NUCLEOTIDE EXCHANGE FACTOR 17"/>
    <property type="match status" value="1"/>
</dbReference>
<protein>
    <recommendedName>
        <fullName evidence="2">DH domain-containing protein</fullName>
    </recommendedName>
</protein>
<dbReference type="InterPro" id="IPR000219">
    <property type="entry name" value="DH_dom"/>
</dbReference>
<evidence type="ECO:0000256" key="1">
    <source>
        <dbReference type="ARBA" id="ARBA00022658"/>
    </source>
</evidence>
<feature type="non-terminal residue" evidence="3">
    <location>
        <position position="111"/>
    </location>
</feature>
<dbReference type="Pfam" id="PF00621">
    <property type="entry name" value="RhoGEF"/>
    <property type="match status" value="1"/>
</dbReference>
<gene>
    <name evidence="3" type="ORF">XAT740_LOCUS64462</name>
</gene>
<feature type="non-terminal residue" evidence="3">
    <location>
        <position position="1"/>
    </location>
</feature>
<accession>A0A816HV67</accession>
<evidence type="ECO:0000313" key="4">
    <source>
        <dbReference type="Proteomes" id="UP000663828"/>
    </source>
</evidence>
<dbReference type="PROSITE" id="PS50010">
    <property type="entry name" value="DH_2"/>
    <property type="match status" value="1"/>
</dbReference>
<keyword evidence="4" id="KW-1185">Reference proteome</keyword>
<sequence length="111" mass="12961">FTRTSVIETYTSFVNNYKTAQIAIRLCRDSSSFNKFLEQQARIHRGRLTLRDLIIQPVQRIPRYELYIKDFLKCTNSNHADYPLLLKAQSEIHSLAEQIDQVQKDVGSTEL</sequence>
<name>A0A816HV67_ADIRI</name>
<organism evidence="3 4">
    <name type="scientific">Adineta ricciae</name>
    <name type="common">Rotifer</name>
    <dbReference type="NCBI Taxonomy" id="249248"/>
    <lineage>
        <taxon>Eukaryota</taxon>
        <taxon>Metazoa</taxon>
        <taxon>Spiralia</taxon>
        <taxon>Gnathifera</taxon>
        <taxon>Rotifera</taxon>
        <taxon>Eurotatoria</taxon>
        <taxon>Bdelloidea</taxon>
        <taxon>Adinetida</taxon>
        <taxon>Adinetidae</taxon>
        <taxon>Adineta</taxon>
    </lineage>
</organism>
<dbReference type="Proteomes" id="UP000663828">
    <property type="component" value="Unassembled WGS sequence"/>
</dbReference>
<dbReference type="AlphaFoldDB" id="A0A816HV67"/>
<dbReference type="SUPFAM" id="SSF48065">
    <property type="entry name" value="DBL homology domain (DH-domain)"/>
    <property type="match status" value="1"/>
</dbReference>
<keyword evidence="1" id="KW-0344">Guanine-nucleotide releasing factor</keyword>
<dbReference type="InterPro" id="IPR035899">
    <property type="entry name" value="DBL_dom_sf"/>
</dbReference>
<proteinExistence type="predicted"/>
<dbReference type="EMBL" id="CAJNOR010022426">
    <property type="protein sequence ID" value="CAF1692019.1"/>
    <property type="molecule type" value="Genomic_DNA"/>
</dbReference>
<comment type="caution">
    <text evidence="3">The sequence shown here is derived from an EMBL/GenBank/DDBJ whole genome shotgun (WGS) entry which is preliminary data.</text>
</comment>
<feature type="domain" description="DH" evidence="2">
    <location>
        <begin position="1"/>
        <end position="102"/>
    </location>
</feature>
<dbReference type="PANTHER" id="PTHR12877">
    <property type="entry name" value="RHO GUANINE NUCLEOTIDE EXCHANGE FACTOR"/>
    <property type="match status" value="1"/>
</dbReference>
<dbReference type="Gene3D" id="1.20.900.10">
    <property type="entry name" value="Dbl homology (DH) domain"/>
    <property type="match status" value="1"/>
</dbReference>
<evidence type="ECO:0000313" key="3">
    <source>
        <dbReference type="EMBL" id="CAF1692019.1"/>
    </source>
</evidence>
<reference evidence="3" key="1">
    <citation type="submission" date="2021-02" db="EMBL/GenBank/DDBJ databases">
        <authorList>
            <person name="Nowell W R."/>
        </authorList>
    </citation>
    <scope>NUCLEOTIDE SEQUENCE</scope>
</reference>
<dbReference type="InterPro" id="IPR039919">
    <property type="entry name" value="ARHGEF10/ARHGEF17"/>
</dbReference>
<evidence type="ECO:0000259" key="2">
    <source>
        <dbReference type="PROSITE" id="PS50010"/>
    </source>
</evidence>